<sequence>MTMEDIRNVTFERVGRHGYQADEVDVFLKEVMDYIRQLQKDLEDSQQKMKVLAAKVEEYRNDEESIREALLGAQKLGKSVVAEANAKAEQIATKATQEAEAALS</sequence>
<evidence type="ECO:0000256" key="6">
    <source>
        <dbReference type="ARBA" id="ARBA00023306"/>
    </source>
</evidence>
<gene>
    <name evidence="8" type="ORF">IAD19_02125</name>
</gene>
<comment type="subcellular location">
    <subcellularLocation>
        <location evidence="1">Cytoplasm</location>
    </subcellularLocation>
</comment>
<keyword evidence="5 7" id="KW-0175">Coiled coil</keyword>
<comment type="caution">
    <text evidence="8">The sequence shown here is derived from an EMBL/GenBank/DDBJ whole genome shotgun (WGS) entry which is preliminary data.</text>
</comment>
<evidence type="ECO:0000313" key="9">
    <source>
        <dbReference type="Proteomes" id="UP000824082"/>
    </source>
</evidence>
<dbReference type="GO" id="GO:0051301">
    <property type="term" value="P:cell division"/>
    <property type="evidence" value="ECO:0007669"/>
    <property type="project" value="UniProtKB-KW"/>
</dbReference>
<accession>A0A9D1ISI2</accession>
<evidence type="ECO:0000256" key="5">
    <source>
        <dbReference type="ARBA" id="ARBA00023054"/>
    </source>
</evidence>
<dbReference type="AlphaFoldDB" id="A0A9D1ISI2"/>
<feature type="coiled-coil region" evidence="7">
    <location>
        <begin position="28"/>
        <end position="69"/>
    </location>
</feature>
<evidence type="ECO:0000256" key="4">
    <source>
        <dbReference type="ARBA" id="ARBA00022618"/>
    </source>
</evidence>
<comment type="similarity">
    <text evidence="2">Belongs to the DivIVA family.</text>
</comment>
<dbReference type="PANTHER" id="PTHR35794">
    <property type="entry name" value="CELL DIVISION PROTEIN DIVIVA"/>
    <property type="match status" value="1"/>
</dbReference>
<keyword evidence="6" id="KW-0131">Cell cycle</keyword>
<name>A0A9D1ISI2_9FIRM</name>
<dbReference type="GO" id="GO:0005737">
    <property type="term" value="C:cytoplasm"/>
    <property type="evidence" value="ECO:0007669"/>
    <property type="project" value="UniProtKB-SubCell"/>
</dbReference>
<keyword evidence="4" id="KW-0132">Cell division</keyword>
<dbReference type="InterPro" id="IPR007793">
    <property type="entry name" value="DivIVA_fam"/>
</dbReference>
<reference evidence="8" key="1">
    <citation type="submission" date="2020-10" db="EMBL/GenBank/DDBJ databases">
        <authorList>
            <person name="Gilroy R."/>
        </authorList>
    </citation>
    <scope>NUCLEOTIDE SEQUENCE</scope>
    <source>
        <strain evidence="8">4509</strain>
    </source>
</reference>
<dbReference type="Proteomes" id="UP000824082">
    <property type="component" value="Unassembled WGS sequence"/>
</dbReference>
<feature type="non-terminal residue" evidence="8">
    <location>
        <position position="104"/>
    </location>
</feature>
<dbReference type="EMBL" id="DVMX01000036">
    <property type="protein sequence ID" value="HIU41332.1"/>
    <property type="molecule type" value="Genomic_DNA"/>
</dbReference>
<dbReference type="NCBIfam" id="TIGR03544">
    <property type="entry name" value="DivI1A_domain"/>
    <property type="match status" value="1"/>
</dbReference>
<dbReference type="Gene3D" id="6.10.250.660">
    <property type="match status" value="1"/>
</dbReference>
<evidence type="ECO:0000256" key="2">
    <source>
        <dbReference type="ARBA" id="ARBA00009008"/>
    </source>
</evidence>
<evidence type="ECO:0000313" key="8">
    <source>
        <dbReference type="EMBL" id="HIU41332.1"/>
    </source>
</evidence>
<dbReference type="PANTHER" id="PTHR35794:SF2">
    <property type="entry name" value="CELL DIVISION PROTEIN DIVIVA"/>
    <property type="match status" value="1"/>
</dbReference>
<proteinExistence type="inferred from homology"/>
<evidence type="ECO:0000256" key="1">
    <source>
        <dbReference type="ARBA" id="ARBA00004496"/>
    </source>
</evidence>
<dbReference type="InterPro" id="IPR019933">
    <property type="entry name" value="DivIVA_domain"/>
</dbReference>
<evidence type="ECO:0000256" key="7">
    <source>
        <dbReference type="SAM" id="Coils"/>
    </source>
</evidence>
<dbReference type="Pfam" id="PF05103">
    <property type="entry name" value="DivIVA"/>
    <property type="match status" value="1"/>
</dbReference>
<protein>
    <submittedName>
        <fullName evidence="8">DivIVA domain-containing protein</fullName>
    </submittedName>
</protein>
<keyword evidence="3" id="KW-0963">Cytoplasm</keyword>
<reference evidence="8" key="2">
    <citation type="journal article" date="2021" name="PeerJ">
        <title>Extensive microbial diversity within the chicken gut microbiome revealed by metagenomics and culture.</title>
        <authorList>
            <person name="Gilroy R."/>
            <person name="Ravi A."/>
            <person name="Getino M."/>
            <person name="Pursley I."/>
            <person name="Horton D.L."/>
            <person name="Alikhan N.F."/>
            <person name="Baker D."/>
            <person name="Gharbi K."/>
            <person name="Hall N."/>
            <person name="Watson M."/>
            <person name="Adriaenssens E.M."/>
            <person name="Foster-Nyarko E."/>
            <person name="Jarju S."/>
            <person name="Secka A."/>
            <person name="Antonio M."/>
            <person name="Oren A."/>
            <person name="Chaudhuri R.R."/>
            <person name="La Ragione R."/>
            <person name="Hildebrand F."/>
            <person name="Pallen M.J."/>
        </authorList>
    </citation>
    <scope>NUCLEOTIDE SEQUENCE</scope>
    <source>
        <strain evidence="8">4509</strain>
    </source>
</reference>
<evidence type="ECO:0000256" key="3">
    <source>
        <dbReference type="ARBA" id="ARBA00022490"/>
    </source>
</evidence>
<organism evidence="8 9">
    <name type="scientific">Candidatus Egerieicola faecale</name>
    <dbReference type="NCBI Taxonomy" id="2840774"/>
    <lineage>
        <taxon>Bacteria</taxon>
        <taxon>Bacillati</taxon>
        <taxon>Bacillota</taxon>
        <taxon>Clostridia</taxon>
        <taxon>Eubacteriales</taxon>
        <taxon>Oscillospiraceae</taxon>
        <taxon>Oscillospiraceae incertae sedis</taxon>
        <taxon>Candidatus Egerieicola</taxon>
    </lineage>
</organism>